<evidence type="ECO:0000313" key="12">
    <source>
        <dbReference type="Proteomes" id="UP000253551"/>
    </source>
</evidence>
<comment type="similarity">
    <text evidence="8">Belongs to the REI1 family.</text>
</comment>
<dbReference type="GO" id="GO:0005737">
    <property type="term" value="C:cytoplasm"/>
    <property type="evidence" value="ECO:0007669"/>
    <property type="project" value="UniProtKB-SubCell"/>
</dbReference>
<comment type="caution">
    <text evidence="11">The sequence shown here is derived from an EMBL/GenBank/DDBJ whole genome shotgun (WGS) entry which is preliminary data.</text>
</comment>
<dbReference type="Pfam" id="PF12171">
    <property type="entry name" value="zf-C2H2_jaz"/>
    <property type="match status" value="1"/>
</dbReference>
<evidence type="ECO:0000259" key="10">
    <source>
        <dbReference type="PROSITE" id="PS00028"/>
    </source>
</evidence>
<evidence type="ECO:0000256" key="9">
    <source>
        <dbReference type="SAM" id="MobiDB-lite"/>
    </source>
</evidence>
<keyword evidence="12" id="KW-1185">Reference proteome</keyword>
<gene>
    <name evidence="11" type="ORF">CU098_005918</name>
</gene>
<evidence type="ECO:0000256" key="5">
    <source>
        <dbReference type="ARBA" id="ARBA00022737"/>
    </source>
</evidence>
<dbReference type="InterPro" id="IPR003604">
    <property type="entry name" value="Matrin/U1-like-C_Znf_C2H2"/>
</dbReference>
<dbReference type="SMART" id="SM00451">
    <property type="entry name" value="ZnF_U1"/>
    <property type="match status" value="2"/>
</dbReference>
<keyword evidence="3" id="KW-0690">Ribosome biogenesis</keyword>
<sequence length="368" mass="42636">MMLHQQHHSNPLKPRNQLFTCLACQVAFPTSEKQRTHYRSDWHKYNLKRKIAQLTPISAEQFAQKVLAQQTKGREEEERQGIIYDCTLCRKSYSSENGFANHVLSKKHKDMEVMMGRENLASPIIQPHHQKMSLLSDLDDTDNESVLSFVTDADRVVDTCLFCGLHSGDFETNLDHMKIYHGFFLPDIEYLEDPKGLVTYLSEKISNDFTCLYCNGRGKEWKSLAAVRKHMLDKGHCKMAYDESEDPEELLKFYDFEPLGDEVMTHTDDRNDLILESGTKLGNRQFMKYYKQRTRKPLSAPESVEGPAAIEPRNRKERRQITFGVIDNAPVDSLSHKVQEYASRQRNFAASRRNNLVATNRLRIQNTI</sequence>
<evidence type="ECO:0000256" key="2">
    <source>
        <dbReference type="ARBA" id="ARBA00022490"/>
    </source>
</evidence>
<feature type="domain" description="C2H2-type" evidence="10">
    <location>
        <begin position="86"/>
        <end position="108"/>
    </location>
</feature>
<dbReference type="InterPro" id="IPR040025">
    <property type="entry name" value="Znf622/Rei1/Reh1"/>
</dbReference>
<proteinExistence type="inferred from homology"/>
<accession>A0A367IY39</accession>
<dbReference type="Pfam" id="PF12756">
    <property type="entry name" value="zf-C2H2_2"/>
    <property type="match status" value="1"/>
</dbReference>
<dbReference type="PANTHER" id="PTHR13182">
    <property type="entry name" value="ZINC FINGER PROTEIN 622"/>
    <property type="match status" value="1"/>
</dbReference>
<evidence type="ECO:0000256" key="4">
    <source>
        <dbReference type="ARBA" id="ARBA00022723"/>
    </source>
</evidence>
<name>A0A367IY39_RHIST</name>
<feature type="domain" description="C2H2-type" evidence="10">
    <location>
        <begin position="21"/>
        <end position="43"/>
    </location>
</feature>
<dbReference type="PROSITE" id="PS00028">
    <property type="entry name" value="ZINC_FINGER_C2H2_1"/>
    <property type="match status" value="2"/>
</dbReference>
<organism evidence="11 12">
    <name type="scientific">Rhizopus stolonifer</name>
    <name type="common">Rhizopus nigricans</name>
    <dbReference type="NCBI Taxonomy" id="4846"/>
    <lineage>
        <taxon>Eukaryota</taxon>
        <taxon>Fungi</taxon>
        <taxon>Fungi incertae sedis</taxon>
        <taxon>Mucoromycota</taxon>
        <taxon>Mucoromycotina</taxon>
        <taxon>Mucoromycetes</taxon>
        <taxon>Mucorales</taxon>
        <taxon>Mucorineae</taxon>
        <taxon>Rhizopodaceae</taxon>
        <taxon>Rhizopus</taxon>
    </lineage>
</organism>
<dbReference type="PANTHER" id="PTHR13182:SF8">
    <property type="entry name" value="CYTOPLASMIC 60S SUBUNIT BIOGENESIS FACTOR ZNF622"/>
    <property type="match status" value="1"/>
</dbReference>
<keyword evidence="5" id="KW-0677">Repeat</keyword>
<protein>
    <recommendedName>
        <fullName evidence="10">C2H2-type domain-containing protein</fullName>
    </recommendedName>
</protein>
<dbReference type="GO" id="GO:0042273">
    <property type="term" value="P:ribosomal large subunit biogenesis"/>
    <property type="evidence" value="ECO:0007669"/>
    <property type="project" value="TreeGrafter"/>
</dbReference>
<dbReference type="STRING" id="4846.A0A367IY39"/>
<dbReference type="SMART" id="SM00355">
    <property type="entry name" value="ZnF_C2H2"/>
    <property type="match status" value="4"/>
</dbReference>
<feature type="region of interest" description="Disordered" evidence="9">
    <location>
        <begin position="297"/>
        <end position="316"/>
    </location>
</feature>
<dbReference type="OrthoDB" id="19329at2759"/>
<evidence type="ECO:0000256" key="1">
    <source>
        <dbReference type="ARBA" id="ARBA00004496"/>
    </source>
</evidence>
<keyword evidence="7" id="KW-0862">Zinc</keyword>
<reference evidence="11 12" key="1">
    <citation type="journal article" date="2018" name="G3 (Bethesda)">
        <title>Phylogenetic and Phylogenomic Definition of Rhizopus Species.</title>
        <authorList>
            <person name="Gryganskyi A.P."/>
            <person name="Golan J."/>
            <person name="Dolatabadi S."/>
            <person name="Mondo S."/>
            <person name="Robb S."/>
            <person name="Idnurm A."/>
            <person name="Muszewska A."/>
            <person name="Steczkiewicz K."/>
            <person name="Masonjones S."/>
            <person name="Liao H.L."/>
            <person name="Gajdeczka M.T."/>
            <person name="Anike F."/>
            <person name="Vuek A."/>
            <person name="Anishchenko I.M."/>
            <person name="Voigt K."/>
            <person name="de Hoog G.S."/>
            <person name="Smith M.E."/>
            <person name="Heitman J."/>
            <person name="Vilgalys R."/>
            <person name="Stajich J.E."/>
        </authorList>
    </citation>
    <scope>NUCLEOTIDE SEQUENCE [LARGE SCALE GENOMIC DNA]</scope>
    <source>
        <strain evidence="11 12">LSU 92-RS-03</strain>
    </source>
</reference>
<evidence type="ECO:0000256" key="8">
    <source>
        <dbReference type="ARBA" id="ARBA00034126"/>
    </source>
</evidence>
<evidence type="ECO:0000256" key="6">
    <source>
        <dbReference type="ARBA" id="ARBA00022771"/>
    </source>
</evidence>
<dbReference type="InterPro" id="IPR036236">
    <property type="entry name" value="Znf_C2H2_sf"/>
</dbReference>
<evidence type="ECO:0000256" key="3">
    <source>
        <dbReference type="ARBA" id="ARBA00022517"/>
    </source>
</evidence>
<dbReference type="GO" id="GO:0030687">
    <property type="term" value="C:preribosome, large subunit precursor"/>
    <property type="evidence" value="ECO:0007669"/>
    <property type="project" value="TreeGrafter"/>
</dbReference>
<dbReference type="EMBL" id="PJQM01005041">
    <property type="protein sequence ID" value="RCH82605.1"/>
    <property type="molecule type" value="Genomic_DNA"/>
</dbReference>
<keyword evidence="2" id="KW-0963">Cytoplasm</keyword>
<dbReference type="InterPro" id="IPR041661">
    <property type="entry name" value="ZN622/Rei1/Reh1_Znf-C2H2"/>
</dbReference>
<dbReference type="AlphaFoldDB" id="A0A367IY39"/>
<dbReference type="GO" id="GO:0003676">
    <property type="term" value="F:nucleic acid binding"/>
    <property type="evidence" value="ECO:0007669"/>
    <property type="project" value="InterPro"/>
</dbReference>
<dbReference type="GO" id="GO:0008270">
    <property type="term" value="F:zinc ion binding"/>
    <property type="evidence" value="ECO:0007669"/>
    <property type="project" value="UniProtKB-KW"/>
</dbReference>
<keyword evidence="6" id="KW-0863">Zinc-finger</keyword>
<dbReference type="InterPro" id="IPR013087">
    <property type="entry name" value="Znf_C2H2_type"/>
</dbReference>
<dbReference type="InterPro" id="IPR022755">
    <property type="entry name" value="Znf_C2H2_jaz"/>
</dbReference>
<dbReference type="Gene3D" id="3.30.160.60">
    <property type="entry name" value="Classic Zinc Finger"/>
    <property type="match status" value="1"/>
</dbReference>
<dbReference type="Proteomes" id="UP000253551">
    <property type="component" value="Unassembled WGS sequence"/>
</dbReference>
<evidence type="ECO:0000256" key="7">
    <source>
        <dbReference type="ARBA" id="ARBA00022833"/>
    </source>
</evidence>
<comment type="subcellular location">
    <subcellularLocation>
        <location evidence="1">Cytoplasm</location>
    </subcellularLocation>
</comment>
<evidence type="ECO:0000313" key="11">
    <source>
        <dbReference type="EMBL" id="RCH82605.1"/>
    </source>
</evidence>
<keyword evidence="4" id="KW-0479">Metal-binding</keyword>
<dbReference type="SUPFAM" id="SSF57667">
    <property type="entry name" value="beta-beta-alpha zinc fingers"/>
    <property type="match status" value="3"/>
</dbReference>